<dbReference type="InterPro" id="IPR051044">
    <property type="entry name" value="MAG_DAG_Lipase"/>
</dbReference>
<dbReference type="Gene3D" id="3.40.50.1820">
    <property type="entry name" value="alpha/beta hydrolase"/>
    <property type="match status" value="1"/>
</dbReference>
<reference evidence="2 3" key="1">
    <citation type="submission" date="2017-04" db="EMBL/GenBank/DDBJ databases">
        <authorList>
            <person name="Afonso C.L."/>
            <person name="Miller P.J."/>
            <person name="Scott M.A."/>
            <person name="Spackman E."/>
            <person name="Goraichik I."/>
            <person name="Dimitrov K.M."/>
            <person name="Suarez D.L."/>
            <person name="Swayne D.E."/>
        </authorList>
    </citation>
    <scope>NUCLEOTIDE SEQUENCE [LARGE SCALE GENOMIC DNA]</scope>
    <source>
        <strain evidence="2 3">DSM 11622</strain>
    </source>
</reference>
<evidence type="ECO:0000313" key="2">
    <source>
        <dbReference type="EMBL" id="SMB99699.1"/>
    </source>
</evidence>
<sequence length="319" mass="35806">MAVCSSYQPDILGPDFELRVLPQPADYEGAVQSTLVRLRPTGPATKAVLYVHGFNDYFFQREMALRYQQHGYGFYALDLRKYGRSWLPHQRPNNVRDLREYYADLDAALAVLRAEGHATILLSGHSTGGLVAALYAQEGQNRSAISALFLNSPFLAMHQDWVSKHLGIPLAATVGRFAPNLKIPGTLPTDYGASLHQQHRGEWNYHLPWKPVVVFPITTGWLRAIHAGHRRIRRGLALALPILVLHAAQTVQAPGWSEEYFRADGVLNVRDIRALAPRLGPRVTVYAVAGGMHDLMLSRQLIRERVYQELFKWLTATLG</sequence>
<protein>
    <submittedName>
        <fullName evidence="2">Lysophospholipase</fullName>
    </submittedName>
</protein>
<organism evidence="2 3">
    <name type="scientific">Hymenobacter roseosalivarius DSM 11622</name>
    <dbReference type="NCBI Taxonomy" id="645990"/>
    <lineage>
        <taxon>Bacteria</taxon>
        <taxon>Pseudomonadati</taxon>
        <taxon>Bacteroidota</taxon>
        <taxon>Cytophagia</taxon>
        <taxon>Cytophagales</taxon>
        <taxon>Hymenobacteraceae</taxon>
        <taxon>Hymenobacter</taxon>
    </lineage>
</organism>
<dbReference type="Proteomes" id="UP000192266">
    <property type="component" value="Unassembled WGS sequence"/>
</dbReference>
<dbReference type="SUPFAM" id="SSF53474">
    <property type="entry name" value="alpha/beta-Hydrolases"/>
    <property type="match status" value="1"/>
</dbReference>
<evidence type="ECO:0000259" key="1">
    <source>
        <dbReference type="Pfam" id="PF12146"/>
    </source>
</evidence>
<dbReference type="InterPro" id="IPR029058">
    <property type="entry name" value="AB_hydrolase_fold"/>
</dbReference>
<dbReference type="EMBL" id="FWWW01000093">
    <property type="protein sequence ID" value="SMB99699.1"/>
    <property type="molecule type" value="Genomic_DNA"/>
</dbReference>
<feature type="domain" description="Serine aminopeptidase S33" evidence="1">
    <location>
        <begin position="44"/>
        <end position="249"/>
    </location>
</feature>
<proteinExistence type="predicted"/>
<name>A0A1W1W246_9BACT</name>
<dbReference type="OrthoDB" id="9801217at2"/>
<dbReference type="PANTHER" id="PTHR11614">
    <property type="entry name" value="PHOSPHOLIPASE-RELATED"/>
    <property type="match status" value="1"/>
</dbReference>
<dbReference type="InterPro" id="IPR022742">
    <property type="entry name" value="Hydrolase_4"/>
</dbReference>
<keyword evidence="3" id="KW-1185">Reference proteome</keyword>
<accession>A0A1W1W246</accession>
<dbReference type="Pfam" id="PF12146">
    <property type="entry name" value="Hydrolase_4"/>
    <property type="match status" value="1"/>
</dbReference>
<dbReference type="RefSeq" id="WP_084447373.1">
    <property type="nucleotide sequence ID" value="NZ_FWWW01000093.1"/>
</dbReference>
<evidence type="ECO:0000313" key="3">
    <source>
        <dbReference type="Proteomes" id="UP000192266"/>
    </source>
</evidence>
<dbReference type="STRING" id="645990.SAMN00120144_3571"/>
<gene>
    <name evidence="2" type="ORF">SAMN00120144_3571</name>
</gene>
<dbReference type="AlphaFoldDB" id="A0A1W1W246"/>